<dbReference type="PIRSF" id="PIRSF001549">
    <property type="entry name" value="His-tRNA_synth"/>
    <property type="match status" value="1"/>
</dbReference>
<dbReference type="GO" id="GO:0016740">
    <property type="term" value="F:transferase activity"/>
    <property type="evidence" value="ECO:0007669"/>
    <property type="project" value="UniProtKB-ARBA"/>
</dbReference>
<evidence type="ECO:0000256" key="1">
    <source>
        <dbReference type="ARBA" id="ARBA00004496"/>
    </source>
</evidence>
<name>A0A0M2NHA5_9FIRM</name>
<feature type="binding site" evidence="12">
    <location>
        <begin position="81"/>
        <end position="83"/>
    </location>
    <ligand>
        <name>L-histidine</name>
        <dbReference type="ChEBI" id="CHEBI:57595"/>
    </ligand>
</feature>
<keyword evidence="15" id="KW-1185">Reference proteome</keyword>
<dbReference type="AlphaFoldDB" id="A0A0M2NHA5"/>
<feature type="binding site" evidence="12">
    <location>
        <position position="127"/>
    </location>
    <ligand>
        <name>L-histidine</name>
        <dbReference type="ChEBI" id="CHEBI:57595"/>
    </ligand>
</feature>
<dbReference type="GO" id="GO:0005524">
    <property type="term" value="F:ATP binding"/>
    <property type="evidence" value="ECO:0007669"/>
    <property type="project" value="UniProtKB-UniRule"/>
</dbReference>
<organism evidence="14 15">
    <name type="scientific">Christensenella hongkongensis</name>
    <dbReference type="NCBI Taxonomy" id="270498"/>
    <lineage>
        <taxon>Bacteria</taxon>
        <taxon>Bacillati</taxon>
        <taxon>Bacillota</taxon>
        <taxon>Clostridia</taxon>
        <taxon>Christensenellales</taxon>
        <taxon>Christensenellaceae</taxon>
        <taxon>Christensenella</taxon>
    </lineage>
</organism>
<dbReference type="OrthoDB" id="9800814at2"/>
<dbReference type="InterPro" id="IPR006195">
    <property type="entry name" value="aa-tRNA-synth_II"/>
</dbReference>
<dbReference type="InterPro" id="IPR036621">
    <property type="entry name" value="Anticodon-bd_dom_sf"/>
</dbReference>
<dbReference type="FunFam" id="3.30.930.10:FF:000005">
    <property type="entry name" value="Histidine--tRNA ligase"/>
    <property type="match status" value="1"/>
</dbReference>
<dbReference type="InterPro" id="IPR041715">
    <property type="entry name" value="HisRS-like_core"/>
</dbReference>
<evidence type="ECO:0000256" key="11">
    <source>
        <dbReference type="HAMAP-Rule" id="MF_00127"/>
    </source>
</evidence>
<dbReference type="SUPFAM" id="SSF52954">
    <property type="entry name" value="Class II aaRS ABD-related"/>
    <property type="match status" value="1"/>
</dbReference>
<dbReference type="GO" id="GO:0005737">
    <property type="term" value="C:cytoplasm"/>
    <property type="evidence" value="ECO:0007669"/>
    <property type="project" value="UniProtKB-SubCell"/>
</dbReference>
<dbReference type="EC" id="6.1.1.21" evidence="11"/>
<comment type="catalytic activity">
    <reaction evidence="10 11">
        <text>tRNA(His) + L-histidine + ATP = L-histidyl-tRNA(His) + AMP + diphosphate + H(+)</text>
        <dbReference type="Rhea" id="RHEA:17313"/>
        <dbReference type="Rhea" id="RHEA-COMP:9665"/>
        <dbReference type="Rhea" id="RHEA-COMP:9689"/>
        <dbReference type="ChEBI" id="CHEBI:15378"/>
        <dbReference type="ChEBI" id="CHEBI:30616"/>
        <dbReference type="ChEBI" id="CHEBI:33019"/>
        <dbReference type="ChEBI" id="CHEBI:57595"/>
        <dbReference type="ChEBI" id="CHEBI:78442"/>
        <dbReference type="ChEBI" id="CHEBI:78527"/>
        <dbReference type="ChEBI" id="CHEBI:456215"/>
        <dbReference type="EC" id="6.1.1.21"/>
    </reaction>
</comment>
<evidence type="ECO:0000256" key="12">
    <source>
        <dbReference type="PIRSR" id="PIRSR001549-1"/>
    </source>
</evidence>
<keyword evidence="9 11" id="KW-0030">Aminoacyl-tRNA synthetase</keyword>
<dbReference type="GO" id="GO:0004821">
    <property type="term" value="F:histidine-tRNA ligase activity"/>
    <property type="evidence" value="ECO:0007669"/>
    <property type="project" value="UniProtKB-UniRule"/>
</dbReference>
<comment type="subunit">
    <text evidence="3 11">Homodimer.</text>
</comment>
<evidence type="ECO:0000256" key="7">
    <source>
        <dbReference type="ARBA" id="ARBA00022840"/>
    </source>
</evidence>
<feature type="binding site" evidence="12">
    <location>
        <begin position="262"/>
        <end position="263"/>
    </location>
    <ligand>
        <name>L-histidine</name>
        <dbReference type="ChEBI" id="CHEBI:57595"/>
    </ligand>
</feature>
<keyword evidence="4 11" id="KW-0963">Cytoplasm</keyword>
<comment type="similarity">
    <text evidence="2 11">Belongs to the class-II aminoacyl-tRNA synthetase family.</text>
</comment>
<dbReference type="SUPFAM" id="SSF55681">
    <property type="entry name" value="Class II aaRS and biotin synthetases"/>
    <property type="match status" value="1"/>
</dbReference>
<gene>
    <name evidence="11" type="primary">hisS</name>
    <name evidence="14" type="ORF">CHK_2872</name>
</gene>
<dbReference type="NCBIfam" id="TIGR00442">
    <property type="entry name" value="hisS"/>
    <property type="match status" value="1"/>
</dbReference>
<protein>
    <recommendedName>
        <fullName evidence="11">Histidine--tRNA ligase</fullName>
        <ecNumber evidence="11">6.1.1.21</ecNumber>
    </recommendedName>
    <alternativeName>
        <fullName evidence="11">Histidyl-tRNA synthetase</fullName>
        <shortName evidence="11">HisRS</shortName>
    </alternativeName>
</protein>
<keyword evidence="7 11" id="KW-0067">ATP-binding</keyword>
<dbReference type="RefSeq" id="WP_046444656.1">
    <property type="nucleotide sequence ID" value="NZ_CAUERS010000077.1"/>
</dbReference>
<dbReference type="STRING" id="270498.CHK_2872"/>
<evidence type="ECO:0000256" key="9">
    <source>
        <dbReference type="ARBA" id="ARBA00023146"/>
    </source>
</evidence>
<dbReference type="InterPro" id="IPR045864">
    <property type="entry name" value="aa-tRNA-synth_II/BPL/LPL"/>
</dbReference>
<dbReference type="PROSITE" id="PS50862">
    <property type="entry name" value="AA_TRNA_LIGASE_II"/>
    <property type="match status" value="1"/>
</dbReference>
<evidence type="ECO:0000256" key="2">
    <source>
        <dbReference type="ARBA" id="ARBA00008226"/>
    </source>
</evidence>
<evidence type="ECO:0000256" key="5">
    <source>
        <dbReference type="ARBA" id="ARBA00022598"/>
    </source>
</evidence>
<dbReference type="GO" id="GO:0140096">
    <property type="term" value="F:catalytic activity, acting on a protein"/>
    <property type="evidence" value="ECO:0007669"/>
    <property type="project" value="UniProtKB-ARBA"/>
</dbReference>
<evidence type="ECO:0000313" key="14">
    <source>
        <dbReference type="EMBL" id="KKI49650.1"/>
    </source>
</evidence>
<dbReference type="Pfam" id="PF13393">
    <property type="entry name" value="tRNA-synt_His"/>
    <property type="match status" value="1"/>
</dbReference>
<feature type="domain" description="Aminoacyl-transfer RNA synthetases class-II family profile" evidence="13">
    <location>
        <begin position="23"/>
        <end position="323"/>
    </location>
</feature>
<accession>A0A0M2NHA5</accession>
<evidence type="ECO:0000256" key="4">
    <source>
        <dbReference type="ARBA" id="ARBA00022490"/>
    </source>
</evidence>
<dbReference type="EMBL" id="LAYJ01000131">
    <property type="protein sequence ID" value="KKI49650.1"/>
    <property type="molecule type" value="Genomic_DNA"/>
</dbReference>
<dbReference type="HAMAP" id="MF_00127">
    <property type="entry name" value="His_tRNA_synth"/>
    <property type="match status" value="1"/>
</dbReference>
<dbReference type="PANTHER" id="PTHR43707">
    <property type="entry name" value="HISTIDYL-TRNA SYNTHETASE"/>
    <property type="match status" value="1"/>
</dbReference>
<evidence type="ECO:0000313" key="15">
    <source>
        <dbReference type="Proteomes" id="UP000034076"/>
    </source>
</evidence>
<dbReference type="CDD" id="cd00859">
    <property type="entry name" value="HisRS_anticodon"/>
    <property type="match status" value="1"/>
</dbReference>
<proteinExistence type="inferred from homology"/>
<dbReference type="Gene3D" id="3.40.50.800">
    <property type="entry name" value="Anticodon-binding domain"/>
    <property type="match status" value="1"/>
</dbReference>
<evidence type="ECO:0000256" key="8">
    <source>
        <dbReference type="ARBA" id="ARBA00022917"/>
    </source>
</evidence>
<keyword evidence="8 11" id="KW-0648">Protein biosynthesis</keyword>
<dbReference type="InterPro" id="IPR033656">
    <property type="entry name" value="HisRS_anticodon"/>
</dbReference>
<feature type="binding site" evidence="12">
    <location>
        <position position="113"/>
    </location>
    <ligand>
        <name>L-histidine</name>
        <dbReference type="ChEBI" id="CHEBI:57595"/>
    </ligand>
</feature>
<evidence type="ECO:0000256" key="10">
    <source>
        <dbReference type="ARBA" id="ARBA00047639"/>
    </source>
</evidence>
<dbReference type="GO" id="GO:0006427">
    <property type="term" value="P:histidyl-tRNA aminoacylation"/>
    <property type="evidence" value="ECO:0007669"/>
    <property type="project" value="UniProtKB-UniRule"/>
</dbReference>
<dbReference type="PANTHER" id="PTHR43707:SF1">
    <property type="entry name" value="HISTIDINE--TRNA LIGASE, MITOCHONDRIAL-RELATED"/>
    <property type="match status" value="1"/>
</dbReference>
<dbReference type="PATRIC" id="fig|270498.16.peg.652"/>
<dbReference type="CDD" id="cd00773">
    <property type="entry name" value="HisRS-like_core"/>
    <property type="match status" value="1"/>
</dbReference>
<sequence length="416" mass="46247">MAIKAPKGTKDVLPQESYKWHYIEQLVRQITSLAGYREIRTPVFEHTELFLRGVGDTTDIVQKEMYTFTDKGNRSVTLKPEGTAGVVRAFIEGGLPSNPQPTKMYYLSTPVFRYEKPQSGRLREHHQFGVEVFGAPDASIDAEVINIALTLLGEAGLKQLKLNINSIGCDQCRPQYNALLKDYLNSNIDSLCETCKDRVERNPLRVLDCKEEGCRGVIEKAPLMIDHLCDECSAHFEELKKYLSVLGIEYKVNPLIVRGLDYYTKTVFEIISDSIGAQGTVCGGGRYDKLIKQVGGPDMAGIGFGLGIERLLLVMESEGIEIPKPALTDVFIVTHGEQARLTAAVLVRDLRNAGIKADMDHCARSIKAQFKYADKIGAKTVGVIGESEMENATVVLKTMETGEERVVHQKDIKLYL</sequence>
<dbReference type="InterPro" id="IPR015807">
    <property type="entry name" value="His-tRNA-ligase"/>
</dbReference>
<evidence type="ECO:0000256" key="6">
    <source>
        <dbReference type="ARBA" id="ARBA00022741"/>
    </source>
</evidence>
<reference evidence="14 15" key="1">
    <citation type="submission" date="2015-04" db="EMBL/GenBank/DDBJ databases">
        <title>Draft genome sequence of bacteremic isolate Catabacter hongkongensis type strain HKU16T.</title>
        <authorList>
            <person name="Lau S.K."/>
            <person name="Teng J.L."/>
            <person name="Huang Y."/>
            <person name="Curreem S.O."/>
            <person name="Tsui S.K."/>
            <person name="Woo P.C."/>
        </authorList>
    </citation>
    <scope>NUCLEOTIDE SEQUENCE [LARGE SCALE GENOMIC DNA]</scope>
    <source>
        <strain evidence="14 15">HKU16</strain>
    </source>
</reference>
<comment type="subcellular location">
    <subcellularLocation>
        <location evidence="1 11">Cytoplasm</location>
    </subcellularLocation>
</comment>
<dbReference type="Pfam" id="PF03129">
    <property type="entry name" value="HGTP_anticodon"/>
    <property type="match status" value="1"/>
</dbReference>
<dbReference type="Proteomes" id="UP000034076">
    <property type="component" value="Unassembled WGS sequence"/>
</dbReference>
<evidence type="ECO:0000259" key="13">
    <source>
        <dbReference type="PROSITE" id="PS50862"/>
    </source>
</evidence>
<evidence type="ECO:0000256" key="3">
    <source>
        <dbReference type="ARBA" id="ARBA00011738"/>
    </source>
</evidence>
<comment type="caution">
    <text evidence="14">The sequence shown here is derived from an EMBL/GenBank/DDBJ whole genome shotgun (WGS) entry which is preliminary data.</text>
</comment>
<keyword evidence="5 11" id="KW-0436">Ligase</keyword>
<dbReference type="Gene3D" id="3.30.930.10">
    <property type="entry name" value="Bira Bifunctional Protein, Domain 2"/>
    <property type="match status" value="1"/>
</dbReference>
<dbReference type="InterPro" id="IPR004154">
    <property type="entry name" value="Anticodon-bd"/>
</dbReference>
<dbReference type="InterPro" id="IPR004516">
    <property type="entry name" value="HisRS/HisZ"/>
</dbReference>
<keyword evidence="6 11" id="KW-0547">Nucleotide-binding</keyword>
<feature type="binding site" evidence="12">
    <location>
        <position position="258"/>
    </location>
    <ligand>
        <name>L-histidine</name>
        <dbReference type="ChEBI" id="CHEBI:57595"/>
    </ligand>
</feature>
<feature type="binding site" evidence="12">
    <location>
        <position position="131"/>
    </location>
    <ligand>
        <name>L-histidine</name>
        <dbReference type="ChEBI" id="CHEBI:57595"/>
    </ligand>
</feature>